<dbReference type="InterPro" id="IPR003006">
    <property type="entry name" value="Ig/MHC_CS"/>
</dbReference>
<dbReference type="EMBL" id="HAEJ01005050">
    <property type="protein sequence ID" value="SBS45507.1"/>
    <property type="molecule type" value="Transcribed_RNA"/>
</dbReference>
<dbReference type="Proteomes" id="UP000694548">
    <property type="component" value="Unassembled WGS sequence"/>
</dbReference>
<keyword evidence="2" id="KW-1133">Transmembrane helix</keyword>
<protein>
    <submittedName>
        <fullName evidence="5">Si:ch211-108p6.4</fullName>
    </submittedName>
</protein>
<evidence type="ECO:0000256" key="1">
    <source>
        <dbReference type="ARBA" id="ARBA00023319"/>
    </source>
</evidence>
<reference evidence="4" key="1">
    <citation type="submission" date="2016-05" db="EMBL/GenBank/DDBJ databases">
        <authorList>
            <person name="Lavstsen T."/>
            <person name="Jespersen J.S."/>
        </authorList>
    </citation>
    <scope>NUCLEOTIDE SEQUENCE</scope>
    <source>
        <tissue evidence="4">Brain</tissue>
    </source>
</reference>
<reference evidence="5" key="3">
    <citation type="submission" date="2025-05" db="UniProtKB">
        <authorList>
            <consortium name="Ensembl"/>
        </authorList>
    </citation>
    <scope>IDENTIFICATION</scope>
</reference>
<dbReference type="InterPro" id="IPR050380">
    <property type="entry name" value="Immune_Resp_Modulators"/>
</dbReference>
<dbReference type="SUPFAM" id="SSF48726">
    <property type="entry name" value="Immunoglobulin"/>
    <property type="match status" value="2"/>
</dbReference>
<keyword evidence="2" id="KW-0472">Membrane</keyword>
<sequence>MVPPCRILIYGFIWTGVYCSQQILWLPCHFTDEQVIMNNEGHRETQRIPRNAVLQFGQTGEAPVDLRTITFQVTGSKVDMRHYVEGVEAEQLECELRRYSTQGIYVHWPSQKAREYNHWFSVSLKHNQGLFTVLGFLRHPSDQPPPGKQDYLSWVPITDGQMLTTSVAMVMKTETPLVKTSLRSEQKLHCQFSVDHRGANTTVEWHWQRRGERTRLFSHTGRSRQGSGVALKALAGGDASYSLPFTKMSSEGTYVCSVQVNPLSASVDVNLLIEEPPRVSLNVGPTVTLQEGSDHKVICEAENYYPLDVDIEWHEQDPSPLGHRVGVPLPKVVPNILLSSHKQNQDMTFSMSAFFYLQPSPKASGRQFICSVSHKSLRMPIKKSFILIVKEPSSWLFPLTLSIILLTLLVLMLRHLHSARGRSKKKPF</sequence>
<dbReference type="InterPro" id="IPR036179">
    <property type="entry name" value="Ig-like_dom_sf"/>
</dbReference>
<feature type="domain" description="Ig-like" evidence="3">
    <location>
        <begin position="140"/>
        <end position="268"/>
    </location>
</feature>
<dbReference type="InterPro" id="IPR013783">
    <property type="entry name" value="Ig-like_fold"/>
</dbReference>
<proteinExistence type="predicted"/>
<dbReference type="InterPro" id="IPR007110">
    <property type="entry name" value="Ig-like_dom"/>
</dbReference>
<feature type="transmembrane region" description="Helical" evidence="2">
    <location>
        <begin position="395"/>
        <end position="416"/>
    </location>
</feature>
<dbReference type="OMA" id="NRWFTCT"/>
<keyword evidence="2" id="KW-0812">Transmembrane</keyword>
<evidence type="ECO:0000259" key="3">
    <source>
        <dbReference type="PROSITE" id="PS50835"/>
    </source>
</evidence>
<dbReference type="Gene3D" id="2.60.40.10">
    <property type="entry name" value="Immunoglobulins"/>
    <property type="match status" value="3"/>
</dbReference>
<name>A0A1A8A320_NOTFU</name>
<evidence type="ECO:0000313" key="5">
    <source>
        <dbReference type="Ensembl" id="ENSNFUP00015031069.1"/>
    </source>
</evidence>
<reference evidence="4" key="2">
    <citation type="submission" date="2016-06" db="EMBL/GenBank/DDBJ databases">
        <title>The genome of a short-lived fish provides insights into sex chromosome evolution and the genetic control of aging.</title>
        <authorList>
            <person name="Reichwald K."/>
            <person name="Felder M."/>
            <person name="Petzold A."/>
            <person name="Koch P."/>
            <person name="Groth M."/>
            <person name="Platzer M."/>
        </authorList>
    </citation>
    <scope>NUCLEOTIDE SEQUENCE</scope>
    <source>
        <tissue evidence="4">Brain</tissue>
    </source>
</reference>
<evidence type="ECO:0000313" key="6">
    <source>
        <dbReference type="Proteomes" id="UP000694548"/>
    </source>
</evidence>
<dbReference type="PROSITE" id="PS00290">
    <property type="entry name" value="IG_MHC"/>
    <property type="match status" value="1"/>
</dbReference>
<organism evidence="4">
    <name type="scientific">Nothobranchius furzeri</name>
    <name type="common">Turquoise killifish</name>
    <dbReference type="NCBI Taxonomy" id="105023"/>
    <lineage>
        <taxon>Eukaryota</taxon>
        <taxon>Metazoa</taxon>
        <taxon>Chordata</taxon>
        <taxon>Craniata</taxon>
        <taxon>Vertebrata</taxon>
        <taxon>Euteleostomi</taxon>
        <taxon>Actinopterygii</taxon>
        <taxon>Neopterygii</taxon>
        <taxon>Teleostei</taxon>
        <taxon>Neoteleostei</taxon>
        <taxon>Acanthomorphata</taxon>
        <taxon>Ovalentaria</taxon>
        <taxon>Atherinomorphae</taxon>
        <taxon>Cyprinodontiformes</taxon>
        <taxon>Nothobranchiidae</taxon>
        <taxon>Nothobranchius</taxon>
    </lineage>
</organism>
<dbReference type="KEGG" id="nfu:107396641"/>
<dbReference type="PANTHER" id="PTHR23411">
    <property type="entry name" value="TAPASIN"/>
    <property type="match status" value="1"/>
</dbReference>
<gene>
    <name evidence="4" type="primary">OLA.21582</name>
    <name evidence="5" type="synonym">LOC107396641</name>
</gene>
<dbReference type="Bgee" id="ENSNFUG00015015150">
    <property type="expression patterns" value="Expressed in liver and 3 other cell types or tissues"/>
</dbReference>
<evidence type="ECO:0000313" key="4">
    <source>
        <dbReference type="EMBL" id="SBP49499.1"/>
    </source>
</evidence>
<dbReference type="AlphaFoldDB" id="A0A1A8A320"/>
<dbReference type="OrthoDB" id="354769at2759"/>
<dbReference type="Ensembl" id="ENSNFUT00015032467.1">
    <property type="protein sequence ID" value="ENSNFUP00015031069.1"/>
    <property type="gene ID" value="ENSNFUG00015015150.1"/>
</dbReference>
<feature type="domain" description="Ig-like" evidence="3">
    <location>
        <begin position="277"/>
        <end position="386"/>
    </location>
</feature>
<keyword evidence="6" id="KW-1185">Reference proteome</keyword>
<keyword evidence="1" id="KW-0393">Immunoglobulin domain</keyword>
<dbReference type="EMBL" id="HADY01011014">
    <property type="protein sequence ID" value="SBP49499.1"/>
    <property type="molecule type" value="Transcribed_RNA"/>
</dbReference>
<evidence type="ECO:0000256" key="2">
    <source>
        <dbReference type="SAM" id="Phobius"/>
    </source>
</evidence>
<dbReference type="PROSITE" id="PS50835">
    <property type="entry name" value="IG_LIKE"/>
    <property type="match status" value="2"/>
</dbReference>
<dbReference type="GeneTree" id="ENSGT00940000165285"/>
<accession>A0A1A8A320</accession>